<proteinExistence type="predicted"/>
<comment type="caution">
    <text evidence="1">The sequence shown here is derived from an EMBL/GenBank/DDBJ whole genome shotgun (WGS) entry which is preliminary data.</text>
</comment>
<dbReference type="PANTHER" id="PTHR44103">
    <property type="entry name" value="PROPROTEIN CONVERTASE P"/>
    <property type="match status" value="1"/>
</dbReference>
<keyword evidence="2" id="KW-1185">Reference proteome</keyword>
<evidence type="ECO:0008006" key="3">
    <source>
        <dbReference type="Google" id="ProtNLM"/>
    </source>
</evidence>
<feature type="non-terminal residue" evidence="1">
    <location>
        <position position="528"/>
    </location>
</feature>
<accession>A0A840MUB3</accession>
<organism evidence="1 2">
    <name type="scientific">Chitinivorax tropicus</name>
    <dbReference type="NCBI Taxonomy" id="714531"/>
    <lineage>
        <taxon>Bacteria</taxon>
        <taxon>Pseudomonadati</taxon>
        <taxon>Pseudomonadota</taxon>
        <taxon>Betaproteobacteria</taxon>
        <taxon>Chitinivorax</taxon>
    </lineage>
</organism>
<evidence type="ECO:0000313" key="1">
    <source>
        <dbReference type="EMBL" id="MBB5020669.1"/>
    </source>
</evidence>
<dbReference type="PANTHER" id="PTHR44103:SF1">
    <property type="entry name" value="PROPROTEIN CONVERTASE P"/>
    <property type="match status" value="1"/>
</dbReference>
<name>A0A840MUB3_9PROT</name>
<dbReference type="SUPFAM" id="SSF69318">
    <property type="entry name" value="Integrin alpha N-terminal domain"/>
    <property type="match status" value="1"/>
</dbReference>
<dbReference type="AlphaFoldDB" id="A0A840MUB3"/>
<feature type="non-terminal residue" evidence="1">
    <location>
        <position position="1"/>
    </location>
</feature>
<dbReference type="InterPro" id="IPR028994">
    <property type="entry name" value="Integrin_alpha_N"/>
</dbReference>
<dbReference type="Proteomes" id="UP000575898">
    <property type="component" value="Unassembled WGS sequence"/>
</dbReference>
<reference evidence="1 2" key="1">
    <citation type="submission" date="2020-08" db="EMBL/GenBank/DDBJ databases">
        <title>Genomic Encyclopedia of Type Strains, Phase IV (KMG-IV): sequencing the most valuable type-strain genomes for metagenomic binning, comparative biology and taxonomic classification.</title>
        <authorList>
            <person name="Goeker M."/>
        </authorList>
    </citation>
    <scope>NUCLEOTIDE SEQUENCE [LARGE SCALE GENOMIC DNA]</scope>
    <source>
        <strain evidence="1 2">DSM 27165</strain>
    </source>
</reference>
<protein>
    <recommendedName>
        <fullName evidence="3">VCBS repeat-containing protein</fullName>
    </recommendedName>
</protein>
<evidence type="ECO:0000313" key="2">
    <source>
        <dbReference type="Proteomes" id="UP000575898"/>
    </source>
</evidence>
<sequence>KPNSRFLAADVTGDGRTDVVQLWRNDAGQAVATLWASNGSGYSKQSDSILGQWRDDAVYRLSDQDGDRRVDLIGTWVENDGRQVIASWRSDGSQFVQRGDWRKDTRFLEADFNGDGRQDLLEIRHDVNGDAVAKQWLANGAGYSEGPSVVLGRWQADAQYLTGDLNGDGQSDLLSIVKREDGQAIATLWQQGTAGLVKGQDVELGRWVVGTRYVLGDANADRKADLWGVSTTPLDVNKVEVTCWSQVAGSFVKRSDVEYGRPIANLNRLAVGDVNGDGRGELIAVFYLADQSRHDFAVFAMAADQKLTVWGDYWSRQYGGHSFIVDTDGDGRTDVLEVVNFKDGTFGLTKLTGNVSNQLAIGTDLSLGAGKPGSRFLAGEVTGDRRSDVVQLWRNDAGQAVATLWASNGSGYSKQSDSILGQWRDDAVYRLSDQDGDRRVDLIGTWVENDGRQVIASWRSDGSQFVQRGDWRKDTRFLEADFNGDGRQDLLEIRHDVNGDAVAKQWLANGAGYSEGPSVVLGRWQADA</sequence>
<gene>
    <name evidence="1" type="ORF">HNQ59_003994</name>
</gene>
<dbReference type="Gene3D" id="2.40.128.340">
    <property type="match status" value="1"/>
</dbReference>
<dbReference type="EMBL" id="JACHHY010000078">
    <property type="protein sequence ID" value="MBB5020669.1"/>
    <property type="molecule type" value="Genomic_DNA"/>
</dbReference>